<proteinExistence type="predicted"/>
<dbReference type="EMBL" id="CP006842">
    <property type="protein sequence ID" value="AHW63336.1"/>
    <property type="molecule type" value="Genomic_DNA"/>
</dbReference>
<evidence type="ECO:0000256" key="1">
    <source>
        <dbReference type="SAM" id="Phobius"/>
    </source>
</evidence>
<dbReference type="Proteomes" id="UP000023703">
    <property type="component" value="Chromosome"/>
</dbReference>
<keyword evidence="1" id="KW-0472">Membrane</keyword>
<keyword evidence="3" id="KW-1185">Reference proteome</keyword>
<protein>
    <submittedName>
        <fullName evidence="2">Putative membrane protein</fullName>
    </submittedName>
</protein>
<dbReference type="RefSeq" id="WP_052539663.1">
    <property type="nucleotide sequence ID" value="NZ_CP006842.1"/>
</dbReference>
<reference evidence="2 3" key="1">
    <citation type="journal article" date="2015" name="Int. J. Syst. Evol. Microbiol.">
        <title>Revisiting Corynebacterium glyciniphilum (ex Kubota et al., 1972) sp. nov., nom. rev., isolated from putrefied banana.</title>
        <authorList>
            <person name="Al-Dilaimi A."/>
            <person name="Bednarz H."/>
            <person name="Lomker A."/>
            <person name="Niehaus K."/>
            <person name="Kalinowski J."/>
            <person name="Ruckert C."/>
        </authorList>
    </citation>
    <scope>NUCLEOTIDE SEQUENCE [LARGE SCALE GENOMIC DNA]</scope>
    <source>
        <strain evidence="2">AJ 3170</strain>
    </source>
</reference>
<dbReference type="KEGG" id="cgy:CGLY_04440"/>
<sequence length="71" mass="8429">MIRQTPDHSEYRRRRTVLESILGFLSFFSVVALVQAVWNVLQEDPAVWPSLLLAALLVATWAVWRQWRRYD</sequence>
<dbReference type="eggNOG" id="ENOG5031K12">
    <property type="taxonomic scope" value="Bacteria"/>
</dbReference>
<dbReference type="OrthoDB" id="4427502at2"/>
<feature type="transmembrane region" description="Helical" evidence="1">
    <location>
        <begin position="21"/>
        <end position="41"/>
    </location>
</feature>
<accession>X5E9M3</accession>
<keyword evidence="1" id="KW-1133">Transmembrane helix</keyword>
<evidence type="ECO:0000313" key="3">
    <source>
        <dbReference type="Proteomes" id="UP000023703"/>
    </source>
</evidence>
<dbReference type="HOGENOM" id="CLU_197386_0_0_11"/>
<gene>
    <name evidence="2" type="ORF">CGLY_04440</name>
</gene>
<feature type="transmembrane region" description="Helical" evidence="1">
    <location>
        <begin position="47"/>
        <end position="64"/>
    </location>
</feature>
<evidence type="ECO:0000313" key="2">
    <source>
        <dbReference type="EMBL" id="AHW63336.1"/>
    </source>
</evidence>
<organism evidence="2 3">
    <name type="scientific">Corynebacterium glyciniphilum AJ 3170</name>
    <dbReference type="NCBI Taxonomy" id="1404245"/>
    <lineage>
        <taxon>Bacteria</taxon>
        <taxon>Bacillati</taxon>
        <taxon>Actinomycetota</taxon>
        <taxon>Actinomycetes</taxon>
        <taxon>Mycobacteriales</taxon>
        <taxon>Corynebacteriaceae</taxon>
        <taxon>Corynebacterium</taxon>
    </lineage>
</organism>
<dbReference type="STRING" id="1404245.CGLY_04440"/>
<name>X5E9M3_9CORY</name>
<dbReference type="AlphaFoldDB" id="X5E9M3"/>
<keyword evidence="1" id="KW-0812">Transmembrane</keyword>